<reference evidence="1 2" key="1">
    <citation type="journal article" date="2001" name="J. Virol.">
        <title>Analysis and characterization of the complete genome of tupaia (tree shrew) herpesvirus.</title>
        <authorList>
            <person name="Bahr U."/>
            <person name="Darai G."/>
        </authorList>
    </citation>
    <scope>NUCLEOTIDE SEQUENCE [LARGE SCALE GENOMIC DNA]</scope>
    <source>
        <strain evidence="1">2</strain>
    </source>
</reference>
<accession>Q91TR0</accession>
<name>Q91TR0_TUHV1</name>
<evidence type="ECO:0000313" key="2">
    <source>
        <dbReference type="Proteomes" id="UP000137095"/>
    </source>
</evidence>
<sequence>MHTVVRGEAVVPLGQPHALRAILVDGAQAARLQVPPRGRQGQDQSAQIDEFVHEMNQRLVFRAVAIYRIDRVTDHVLPGRPQVGVQLLGVARTQVDERPFSGSRRPVRRTDLRPTQKLRAAHDVLY</sequence>
<keyword evidence="2" id="KW-1185">Reference proteome</keyword>
<protein>
    <submittedName>
        <fullName evidence="1">T32.1</fullName>
    </submittedName>
</protein>
<dbReference type="RefSeq" id="NP_116382.1">
    <property type="nucleotide sequence ID" value="NC_002794.1"/>
</dbReference>
<dbReference type="KEGG" id="vg:921110"/>
<dbReference type="Proteomes" id="UP000137095">
    <property type="component" value="Segment"/>
</dbReference>
<organismHost>
    <name type="scientific">Tupaia belangeri</name>
    <name type="common">Common tree shrew</name>
    <name type="synonym">Tupaia glis belangeri</name>
    <dbReference type="NCBI Taxonomy" id="37347"/>
</organismHost>
<organism evidence="1 2">
    <name type="scientific">Tupaiid herpesvirus 1 (strain 1)</name>
    <name type="common">TuHV-1</name>
    <name type="synonym">Herpesvirus tupaia (strain 1)</name>
    <dbReference type="NCBI Taxonomy" id="10397"/>
    <lineage>
        <taxon>Viruses</taxon>
        <taxon>Duplodnaviria</taxon>
        <taxon>Heunggongvirae</taxon>
        <taxon>Peploviricota</taxon>
        <taxon>Herviviricetes</taxon>
        <taxon>Herpesvirales</taxon>
        <taxon>Orthoherpesviridae</taxon>
        <taxon>Betaherpesvirinae</taxon>
        <taxon>Quwivirus</taxon>
        <taxon>Quwivirus tupaiidbeta1</taxon>
    </lineage>
</organism>
<dbReference type="EMBL" id="AF281817">
    <property type="protein sequence ID" value="AAK57077.1"/>
    <property type="molecule type" value="Genomic_DNA"/>
</dbReference>
<proteinExistence type="predicted"/>
<dbReference type="GeneID" id="921110"/>
<evidence type="ECO:0000313" key="1">
    <source>
        <dbReference type="EMBL" id="AAK57077.1"/>
    </source>
</evidence>